<evidence type="ECO:0000256" key="7">
    <source>
        <dbReference type="ARBA" id="ARBA00023128"/>
    </source>
</evidence>
<evidence type="ECO:0000256" key="3">
    <source>
        <dbReference type="ARBA" id="ARBA00017689"/>
    </source>
</evidence>
<feature type="region of interest" description="Disordered" evidence="10">
    <location>
        <begin position="167"/>
        <end position="191"/>
    </location>
</feature>
<organism evidence="11 12">
    <name type="scientific">Penicilliopsis zonata CBS 506.65</name>
    <dbReference type="NCBI Taxonomy" id="1073090"/>
    <lineage>
        <taxon>Eukaryota</taxon>
        <taxon>Fungi</taxon>
        <taxon>Dikarya</taxon>
        <taxon>Ascomycota</taxon>
        <taxon>Pezizomycotina</taxon>
        <taxon>Eurotiomycetes</taxon>
        <taxon>Eurotiomycetidae</taxon>
        <taxon>Eurotiales</taxon>
        <taxon>Aspergillaceae</taxon>
        <taxon>Penicilliopsis</taxon>
    </lineage>
</organism>
<dbReference type="PANTHER" id="PTHR31586:SF1">
    <property type="entry name" value="CYTOCHROME C OXIDASE ASSEMBLY PROTEIN COX20, MITOCHONDRIAL"/>
    <property type="match status" value="1"/>
</dbReference>
<dbReference type="PANTHER" id="PTHR31586">
    <property type="entry name" value="CYTOCHROME C OXIDASE PROTEIN 20"/>
    <property type="match status" value="1"/>
</dbReference>
<comment type="function">
    <text evidence="9">Involved in the assembly of the cytochrome c oxidase complex.</text>
</comment>
<feature type="compositionally biased region" description="Basic and acidic residues" evidence="10">
    <location>
        <begin position="167"/>
        <end position="177"/>
    </location>
</feature>
<evidence type="ECO:0000256" key="8">
    <source>
        <dbReference type="ARBA" id="ARBA00023136"/>
    </source>
</evidence>
<comment type="subcellular location">
    <subcellularLocation>
        <location evidence="1 9">Mitochondrion inner membrane</location>
    </subcellularLocation>
</comment>
<keyword evidence="5 9" id="KW-0999">Mitochondrion inner membrane</keyword>
<proteinExistence type="inferred from homology"/>
<feature type="compositionally biased region" description="Basic and acidic residues" evidence="10">
    <location>
        <begin position="59"/>
        <end position="69"/>
    </location>
</feature>
<protein>
    <recommendedName>
        <fullName evidence="3 9">Cytochrome c oxidase assembly protein COX20, mitochondrial</fullName>
    </recommendedName>
</protein>
<evidence type="ECO:0000256" key="4">
    <source>
        <dbReference type="ARBA" id="ARBA00022692"/>
    </source>
</evidence>
<feature type="region of interest" description="Disordered" evidence="10">
    <location>
        <begin position="1"/>
        <end position="69"/>
    </location>
</feature>
<evidence type="ECO:0000256" key="10">
    <source>
        <dbReference type="SAM" id="MobiDB-lite"/>
    </source>
</evidence>
<dbReference type="PIRSF" id="PIRSF007871">
    <property type="entry name" value="Cox20"/>
    <property type="match status" value="1"/>
</dbReference>
<accession>A0A1L9SW53</accession>
<keyword evidence="7 9" id="KW-0496">Mitochondrion</keyword>
<evidence type="ECO:0000256" key="9">
    <source>
        <dbReference type="PIRNR" id="PIRNR007871"/>
    </source>
</evidence>
<reference evidence="12" key="1">
    <citation type="journal article" date="2017" name="Genome Biol.">
        <title>Comparative genomics reveals high biological diversity and specific adaptations in the industrially and medically important fungal genus Aspergillus.</title>
        <authorList>
            <person name="de Vries R.P."/>
            <person name="Riley R."/>
            <person name="Wiebenga A."/>
            <person name="Aguilar-Osorio G."/>
            <person name="Amillis S."/>
            <person name="Uchima C.A."/>
            <person name="Anderluh G."/>
            <person name="Asadollahi M."/>
            <person name="Askin M."/>
            <person name="Barry K."/>
            <person name="Battaglia E."/>
            <person name="Bayram O."/>
            <person name="Benocci T."/>
            <person name="Braus-Stromeyer S.A."/>
            <person name="Caldana C."/>
            <person name="Canovas D."/>
            <person name="Cerqueira G.C."/>
            <person name="Chen F."/>
            <person name="Chen W."/>
            <person name="Choi C."/>
            <person name="Clum A."/>
            <person name="Dos Santos R.A."/>
            <person name="Damasio A.R."/>
            <person name="Diallinas G."/>
            <person name="Emri T."/>
            <person name="Fekete E."/>
            <person name="Flipphi M."/>
            <person name="Freyberg S."/>
            <person name="Gallo A."/>
            <person name="Gournas C."/>
            <person name="Habgood R."/>
            <person name="Hainaut M."/>
            <person name="Harispe M.L."/>
            <person name="Henrissat B."/>
            <person name="Hilden K.S."/>
            <person name="Hope R."/>
            <person name="Hossain A."/>
            <person name="Karabika E."/>
            <person name="Karaffa L."/>
            <person name="Karanyi Z."/>
            <person name="Krasevec N."/>
            <person name="Kuo A."/>
            <person name="Kusch H."/>
            <person name="LaButti K."/>
            <person name="Lagendijk E.L."/>
            <person name="Lapidus A."/>
            <person name="Levasseur A."/>
            <person name="Lindquist E."/>
            <person name="Lipzen A."/>
            <person name="Logrieco A.F."/>
            <person name="MacCabe A."/>
            <person name="Maekelae M.R."/>
            <person name="Malavazi I."/>
            <person name="Melin P."/>
            <person name="Meyer V."/>
            <person name="Mielnichuk N."/>
            <person name="Miskei M."/>
            <person name="Molnar A.P."/>
            <person name="Mule G."/>
            <person name="Ngan C.Y."/>
            <person name="Orejas M."/>
            <person name="Orosz E."/>
            <person name="Ouedraogo J.P."/>
            <person name="Overkamp K.M."/>
            <person name="Park H.-S."/>
            <person name="Perrone G."/>
            <person name="Piumi F."/>
            <person name="Punt P.J."/>
            <person name="Ram A.F."/>
            <person name="Ramon A."/>
            <person name="Rauscher S."/>
            <person name="Record E."/>
            <person name="Riano-Pachon D.M."/>
            <person name="Robert V."/>
            <person name="Roehrig J."/>
            <person name="Ruller R."/>
            <person name="Salamov A."/>
            <person name="Salih N.S."/>
            <person name="Samson R.A."/>
            <person name="Sandor E."/>
            <person name="Sanguinetti M."/>
            <person name="Schuetze T."/>
            <person name="Sepcic K."/>
            <person name="Shelest E."/>
            <person name="Sherlock G."/>
            <person name="Sophianopoulou V."/>
            <person name="Squina F.M."/>
            <person name="Sun H."/>
            <person name="Susca A."/>
            <person name="Todd R.B."/>
            <person name="Tsang A."/>
            <person name="Unkles S.E."/>
            <person name="van de Wiele N."/>
            <person name="van Rossen-Uffink D."/>
            <person name="Oliveira J.V."/>
            <person name="Vesth T.C."/>
            <person name="Visser J."/>
            <person name="Yu J.-H."/>
            <person name="Zhou M."/>
            <person name="Andersen M.R."/>
            <person name="Archer D.B."/>
            <person name="Baker S.E."/>
            <person name="Benoit I."/>
            <person name="Brakhage A.A."/>
            <person name="Braus G.H."/>
            <person name="Fischer R."/>
            <person name="Frisvad J.C."/>
            <person name="Goldman G.H."/>
            <person name="Houbraken J."/>
            <person name="Oakley B."/>
            <person name="Pocsi I."/>
            <person name="Scazzocchio C."/>
            <person name="Seiboth B."/>
            <person name="vanKuyk P.A."/>
            <person name="Wortman J."/>
            <person name="Dyer P.S."/>
            <person name="Grigoriev I.V."/>
        </authorList>
    </citation>
    <scope>NUCLEOTIDE SEQUENCE [LARGE SCALE GENOMIC DNA]</scope>
    <source>
        <strain evidence="12">CBS 506.65</strain>
    </source>
</reference>
<dbReference type="InterPro" id="IPR022533">
    <property type="entry name" value="Cox20"/>
</dbReference>
<feature type="compositionally biased region" description="Basic and acidic residues" evidence="10">
    <location>
        <begin position="20"/>
        <end position="31"/>
    </location>
</feature>
<dbReference type="EMBL" id="KV878336">
    <property type="protein sequence ID" value="OJJ51409.1"/>
    <property type="molecule type" value="Genomic_DNA"/>
</dbReference>
<gene>
    <name evidence="11" type="ORF">ASPZODRAFT_12235</name>
</gene>
<evidence type="ECO:0000256" key="5">
    <source>
        <dbReference type="ARBA" id="ARBA00022792"/>
    </source>
</evidence>
<keyword evidence="12" id="KW-1185">Reference proteome</keyword>
<name>A0A1L9SW53_9EURO</name>
<dbReference type="STRING" id="1073090.A0A1L9SW53"/>
<evidence type="ECO:0000256" key="6">
    <source>
        <dbReference type="ARBA" id="ARBA00022989"/>
    </source>
</evidence>
<dbReference type="Proteomes" id="UP000184188">
    <property type="component" value="Unassembled WGS sequence"/>
</dbReference>
<dbReference type="OrthoDB" id="14603at2759"/>
<dbReference type="GO" id="GO:0005743">
    <property type="term" value="C:mitochondrial inner membrane"/>
    <property type="evidence" value="ECO:0007669"/>
    <property type="project" value="UniProtKB-SubCell"/>
</dbReference>
<dbReference type="GO" id="GO:0033617">
    <property type="term" value="P:mitochondrial respiratory chain complex IV assembly"/>
    <property type="evidence" value="ECO:0007669"/>
    <property type="project" value="InterPro"/>
</dbReference>
<keyword evidence="4" id="KW-0812">Transmembrane</keyword>
<sequence>MSDETKDTDQLPPSTVAEPSPERPKPKHEFPKSQVGKLWDAFGSPEQPANVLPGARYDSTGRKSEEEKPSIKDALKGLSFGNVTSFYKVPCARESLMLAIGVAFGIGGTRTILGGLRRLESACNWAVGSGLATATTSYYFCQRRRQQELSGMKEAVDLMRDIKLKRQREKDQKKAEEEAAAARLAEEERRRKSWTNLANYKFW</sequence>
<evidence type="ECO:0000313" key="11">
    <source>
        <dbReference type="EMBL" id="OJJ51409.1"/>
    </source>
</evidence>
<dbReference type="AlphaFoldDB" id="A0A1L9SW53"/>
<keyword evidence="6" id="KW-1133">Transmembrane helix</keyword>
<evidence type="ECO:0000256" key="1">
    <source>
        <dbReference type="ARBA" id="ARBA00004273"/>
    </source>
</evidence>
<dbReference type="VEuPathDB" id="FungiDB:ASPZODRAFT_12235"/>
<dbReference type="RefSeq" id="XP_022585919.1">
    <property type="nucleotide sequence ID" value="XM_022721320.1"/>
</dbReference>
<comment type="similarity">
    <text evidence="2 9">Belongs to the COX20 family.</text>
</comment>
<dbReference type="Pfam" id="PF12597">
    <property type="entry name" value="Cox20"/>
    <property type="match status" value="1"/>
</dbReference>
<keyword evidence="8 9" id="KW-0472">Membrane</keyword>
<evidence type="ECO:0000256" key="2">
    <source>
        <dbReference type="ARBA" id="ARBA00009575"/>
    </source>
</evidence>
<evidence type="ECO:0000313" key="12">
    <source>
        <dbReference type="Proteomes" id="UP000184188"/>
    </source>
</evidence>
<dbReference type="GeneID" id="34607785"/>